<keyword evidence="3" id="KW-1185">Reference proteome</keyword>
<dbReference type="EMBL" id="ABOX02000038">
    <property type="protein sequence ID" value="EEF58734.1"/>
    <property type="molecule type" value="Genomic_DNA"/>
</dbReference>
<evidence type="ECO:0000313" key="2">
    <source>
        <dbReference type="EMBL" id="EEF58734.1"/>
    </source>
</evidence>
<evidence type="ECO:0000313" key="3">
    <source>
        <dbReference type="Proteomes" id="UP000003688"/>
    </source>
</evidence>
<protein>
    <submittedName>
        <fullName evidence="2">Signal peptide protein</fullName>
    </submittedName>
</protein>
<comment type="caution">
    <text evidence="2">The sequence shown here is derived from an EMBL/GenBank/DDBJ whole genome shotgun (WGS) entry which is preliminary data.</text>
</comment>
<feature type="signal peptide" evidence="1">
    <location>
        <begin position="1"/>
        <end position="25"/>
    </location>
</feature>
<dbReference type="OrthoDB" id="9770043at2"/>
<organism evidence="2 3">
    <name type="scientific">Pedosphaera parvula (strain Ellin514)</name>
    <dbReference type="NCBI Taxonomy" id="320771"/>
    <lineage>
        <taxon>Bacteria</taxon>
        <taxon>Pseudomonadati</taxon>
        <taxon>Verrucomicrobiota</taxon>
        <taxon>Pedosphaerae</taxon>
        <taxon>Pedosphaerales</taxon>
        <taxon>Pedosphaeraceae</taxon>
        <taxon>Pedosphaera</taxon>
    </lineage>
</organism>
<dbReference type="STRING" id="320771.Cflav_PD1830"/>
<dbReference type="Gene3D" id="2.60.120.560">
    <property type="entry name" value="Exo-inulinase, domain 1"/>
    <property type="match status" value="1"/>
</dbReference>
<dbReference type="Proteomes" id="UP000003688">
    <property type="component" value="Unassembled WGS sequence"/>
</dbReference>
<sequence length="245" mass="27745" precursor="true">MKSLLTVGLTTIGLFFAGGLFQAHAADAANEIPKGYKLQYQQDFSKKDALKDFVMADPNAWQITQVNGDSCLELVKQSKYQPEVRSPVNLAVIGDRAFGDFILEVNLLSTSREYPHRDMCISFGMKSPKEFYYTHMATAADPHAHNIFIVNNKERQNIATETTKGVNWGTTNDWHKIRIERKVADGTIKVYYDDLTKPVQVAEDKAFAFGYIGFGSFDDTGKINNIKVYAPKMEKKKTEFYKRSE</sequence>
<evidence type="ECO:0000256" key="1">
    <source>
        <dbReference type="SAM" id="SignalP"/>
    </source>
</evidence>
<dbReference type="AlphaFoldDB" id="B9XN72"/>
<name>B9XN72_PEDPL</name>
<accession>B9XN72</accession>
<gene>
    <name evidence="2" type="ORF">Cflav_PD1830</name>
</gene>
<keyword evidence="1" id="KW-0732">Signal</keyword>
<feature type="chain" id="PRO_5002894490" evidence="1">
    <location>
        <begin position="26"/>
        <end position="245"/>
    </location>
</feature>
<reference evidence="2 3" key="1">
    <citation type="journal article" date="2011" name="J. Bacteriol.">
        <title>Genome sequence of 'Pedosphaera parvula' Ellin514, an aerobic Verrucomicrobial isolate from pasture soil.</title>
        <authorList>
            <person name="Kant R."/>
            <person name="van Passel M.W."/>
            <person name="Sangwan P."/>
            <person name="Palva A."/>
            <person name="Lucas S."/>
            <person name="Copeland A."/>
            <person name="Lapidus A."/>
            <person name="Glavina Del Rio T."/>
            <person name="Dalin E."/>
            <person name="Tice H."/>
            <person name="Bruce D."/>
            <person name="Goodwin L."/>
            <person name="Pitluck S."/>
            <person name="Chertkov O."/>
            <person name="Larimer F.W."/>
            <person name="Land M.L."/>
            <person name="Hauser L."/>
            <person name="Brettin T.S."/>
            <person name="Detter J.C."/>
            <person name="Han S."/>
            <person name="de Vos W.M."/>
            <person name="Janssen P.H."/>
            <person name="Smidt H."/>
        </authorList>
    </citation>
    <scope>NUCLEOTIDE SEQUENCE [LARGE SCALE GENOMIC DNA]</scope>
    <source>
        <strain evidence="2 3">Ellin514</strain>
    </source>
</reference>
<proteinExistence type="predicted"/>
<dbReference type="RefSeq" id="WP_007417259.1">
    <property type="nucleotide sequence ID" value="NZ_ABOX02000038.1"/>
</dbReference>